<evidence type="ECO:0000313" key="2">
    <source>
        <dbReference type="EMBL" id="KDO22070.1"/>
    </source>
</evidence>
<name>A0A067BYY8_SAPPC</name>
<dbReference type="OrthoDB" id="5227681at2759"/>
<dbReference type="GO" id="GO:0016197">
    <property type="term" value="P:endosomal transport"/>
    <property type="evidence" value="ECO:0007669"/>
    <property type="project" value="TreeGrafter"/>
</dbReference>
<dbReference type="VEuPathDB" id="FungiDB:SPRG_12057"/>
<dbReference type="STRING" id="695850.A0A067BYY8"/>
<sequence length="426" mass="48258">MFTASSSPRVADSVVASICTMKLCQGSSFSLDEHEQWRSQAARNPILITVSEPESRGSYLKKHTTYVVQQEPQNTRVRRRFSDFEWLHTTLCARYIGMLLPSLPEKTVYKTEAFIRGRMRGLALFLNHVIASPFLRHDASVVGFLNVGDDGEWDHIKKSSVVMEHAGEGHMQWMKCLLHTTLPDDADQMLLNLKRDAEFVDKACNDLLLCSKRLADKSAAYAKELSELATHFQQWKATEYVTVSDKAPDVQSILGHTTTAIGAWSELAQHQPVIHELLLHEGIKYIAHQVKDFKELLRVRDLALVQFDKCNRNRSVTTPPKQSYFVRAEPTGPEAEASAYRFDHIIFCMNRALFFSEMQRLHEIKATILHETFGPFSCAQYQVAKKLGGLWHGYIDAADINQADMMVAAKQVLDLAQVTYDPKVDG</sequence>
<accession>A0A067BYY8</accession>
<dbReference type="GO" id="GO:0006897">
    <property type="term" value="P:endocytosis"/>
    <property type="evidence" value="ECO:0007669"/>
    <property type="project" value="TreeGrafter"/>
</dbReference>
<dbReference type="KEGG" id="spar:SPRG_12057"/>
<dbReference type="GO" id="GO:0031410">
    <property type="term" value="C:cytoplasmic vesicle"/>
    <property type="evidence" value="ECO:0007669"/>
    <property type="project" value="TreeGrafter"/>
</dbReference>
<organism evidence="2 3">
    <name type="scientific">Saprolegnia parasitica (strain CBS 223.65)</name>
    <dbReference type="NCBI Taxonomy" id="695850"/>
    <lineage>
        <taxon>Eukaryota</taxon>
        <taxon>Sar</taxon>
        <taxon>Stramenopiles</taxon>
        <taxon>Oomycota</taxon>
        <taxon>Saprolegniomycetes</taxon>
        <taxon>Saprolegniales</taxon>
        <taxon>Saprolegniaceae</taxon>
        <taxon>Saprolegnia</taxon>
    </lineage>
</organism>
<evidence type="ECO:0000313" key="3">
    <source>
        <dbReference type="Proteomes" id="UP000030745"/>
    </source>
</evidence>
<dbReference type="PANTHER" id="PTHR45827:SF1">
    <property type="entry name" value="SORTING NEXIN"/>
    <property type="match status" value="1"/>
</dbReference>
<gene>
    <name evidence="2" type="ORF">SPRG_12057</name>
</gene>
<proteinExistence type="predicted"/>
<dbReference type="GO" id="GO:0005886">
    <property type="term" value="C:plasma membrane"/>
    <property type="evidence" value="ECO:0007669"/>
    <property type="project" value="TreeGrafter"/>
</dbReference>
<dbReference type="GO" id="GO:0097320">
    <property type="term" value="P:plasma membrane tubulation"/>
    <property type="evidence" value="ECO:0007669"/>
    <property type="project" value="TreeGrafter"/>
</dbReference>
<dbReference type="InterPro" id="IPR001683">
    <property type="entry name" value="PX_dom"/>
</dbReference>
<evidence type="ECO:0000259" key="1">
    <source>
        <dbReference type="PROSITE" id="PS50195"/>
    </source>
</evidence>
<dbReference type="Gene3D" id="3.30.1520.10">
    <property type="entry name" value="Phox-like domain"/>
    <property type="match status" value="1"/>
</dbReference>
<dbReference type="Proteomes" id="UP000030745">
    <property type="component" value="Unassembled WGS sequence"/>
</dbReference>
<dbReference type="Pfam" id="PF00787">
    <property type="entry name" value="PX"/>
    <property type="match status" value="1"/>
</dbReference>
<dbReference type="RefSeq" id="XP_012207213.1">
    <property type="nucleotide sequence ID" value="XM_012351823.1"/>
</dbReference>
<dbReference type="PROSITE" id="PS50195">
    <property type="entry name" value="PX"/>
    <property type="match status" value="1"/>
</dbReference>
<protein>
    <recommendedName>
        <fullName evidence="1">PX domain-containing protein</fullName>
    </recommendedName>
</protein>
<dbReference type="PANTHER" id="PTHR45827">
    <property type="entry name" value="SORTING NEXIN"/>
    <property type="match status" value="1"/>
</dbReference>
<dbReference type="SMART" id="SM00312">
    <property type="entry name" value="PX"/>
    <property type="match status" value="1"/>
</dbReference>
<dbReference type="SUPFAM" id="SSF64268">
    <property type="entry name" value="PX domain"/>
    <property type="match status" value="1"/>
</dbReference>
<keyword evidence="3" id="KW-1185">Reference proteome</keyword>
<dbReference type="GO" id="GO:0035091">
    <property type="term" value="F:phosphatidylinositol binding"/>
    <property type="evidence" value="ECO:0007669"/>
    <property type="project" value="InterPro"/>
</dbReference>
<dbReference type="AlphaFoldDB" id="A0A067BYY8"/>
<dbReference type="OMA" id="VASICTM"/>
<dbReference type="CDD" id="cd06093">
    <property type="entry name" value="PX_domain"/>
    <property type="match status" value="1"/>
</dbReference>
<dbReference type="Gene3D" id="1.20.1270.60">
    <property type="entry name" value="Arfaptin homology (AH) domain/BAR domain"/>
    <property type="match status" value="1"/>
</dbReference>
<dbReference type="GeneID" id="24134055"/>
<dbReference type="InterPro" id="IPR027267">
    <property type="entry name" value="AH/BAR_dom_sf"/>
</dbReference>
<feature type="domain" description="PX" evidence="1">
    <location>
        <begin position="44"/>
        <end position="152"/>
    </location>
</feature>
<reference evidence="2 3" key="1">
    <citation type="journal article" date="2013" name="PLoS Genet.">
        <title>Distinctive expansion of potential virulence genes in the genome of the oomycete fish pathogen Saprolegnia parasitica.</title>
        <authorList>
            <person name="Jiang R.H."/>
            <person name="de Bruijn I."/>
            <person name="Haas B.J."/>
            <person name="Belmonte R."/>
            <person name="Lobach L."/>
            <person name="Christie J."/>
            <person name="van den Ackerveken G."/>
            <person name="Bottin A."/>
            <person name="Bulone V."/>
            <person name="Diaz-Moreno S.M."/>
            <person name="Dumas B."/>
            <person name="Fan L."/>
            <person name="Gaulin E."/>
            <person name="Govers F."/>
            <person name="Grenville-Briggs L.J."/>
            <person name="Horner N.R."/>
            <person name="Levin J.Z."/>
            <person name="Mammella M."/>
            <person name="Meijer H.J."/>
            <person name="Morris P."/>
            <person name="Nusbaum C."/>
            <person name="Oome S."/>
            <person name="Phillips A.J."/>
            <person name="van Rooyen D."/>
            <person name="Rzeszutek E."/>
            <person name="Saraiva M."/>
            <person name="Secombes C.J."/>
            <person name="Seidl M.F."/>
            <person name="Snel B."/>
            <person name="Stassen J.H."/>
            <person name="Sykes S."/>
            <person name="Tripathy S."/>
            <person name="van den Berg H."/>
            <person name="Vega-Arreguin J.C."/>
            <person name="Wawra S."/>
            <person name="Young S.K."/>
            <person name="Zeng Q."/>
            <person name="Dieguez-Uribeondo J."/>
            <person name="Russ C."/>
            <person name="Tyler B.M."/>
            <person name="van West P."/>
        </authorList>
    </citation>
    <scope>NUCLEOTIDE SEQUENCE [LARGE SCALE GENOMIC DNA]</scope>
    <source>
        <strain evidence="2 3">CBS 223.65</strain>
    </source>
</reference>
<dbReference type="InterPro" id="IPR036871">
    <property type="entry name" value="PX_dom_sf"/>
</dbReference>
<dbReference type="EMBL" id="KK583275">
    <property type="protein sequence ID" value="KDO22070.1"/>
    <property type="molecule type" value="Genomic_DNA"/>
</dbReference>